<dbReference type="GO" id="GO:0005737">
    <property type="term" value="C:cytoplasm"/>
    <property type="evidence" value="ECO:0007669"/>
    <property type="project" value="TreeGrafter"/>
</dbReference>
<proteinExistence type="predicted"/>
<reference evidence="2 3" key="2">
    <citation type="journal article" date="2007" name="BMC Biol.">
        <title>A 100%-complete sequence reveals unusually simple genomic features in the hot-spring red alga Cyanidioschyzon merolae.</title>
        <authorList>
            <person name="Nozaki H."/>
            <person name="Takano H."/>
            <person name="Misumi O."/>
            <person name="Terasawa K."/>
            <person name="Matsuzaki M."/>
            <person name="Maruyama S."/>
            <person name="Nishida K."/>
            <person name="Yagisawa F."/>
            <person name="Yoshida Y."/>
            <person name="Fujiwara T."/>
            <person name="Takio S."/>
            <person name="Tamura K."/>
            <person name="Chung S.J."/>
            <person name="Nakamura S."/>
            <person name="Kuroiwa H."/>
            <person name="Tanaka K."/>
            <person name="Sato N."/>
            <person name="Kuroiwa T."/>
        </authorList>
    </citation>
    <scope>NUCLEOTIDE SEQUENCE [LARGE SCALE GENOMIC DNA]</scope>
    <source>
        <strain evidence="2 3">10D</strain>
    </source>
</reference>
<evidence type="ECO:0000259" key="1">
    <source>
        <dbReference type="Pfam" id="PF01266"/>
    </source>
</evidence>
<dbReference type="STRING" id="280699.M1VLY6"/>
<dbReference type="EMBL" id="AP006501">
    <property type="protein sequence ID" value="BAM82823.1"/>
    <property type="molecule type" value="Genomic_DNA"/>
</dbReference>
<evidence type="ECO:0000313" key="2">
    <source>
        <dbReference type="EMBL" id="BAM82823.1"/>
    </source>
</evidence>
<dbReference type="HOGENOM" id="CLU_056488_1_0_1"/>
<keyword evidence="3" id="KW-1185">Reference proteome</keyword>
<sequence>MTAWLLAPSPVHARKMFSASSRVCALGTGRQLPVQVPSAPQRAARRTRSRKRLSCSTETHVHLVGFGLAGAALAFYLCERASQSQRLTISVVDSAGAGCAGGATHASAGILHPFTPRGRKIWLGDEGLICMREILGVISEKDSSPVARRSGLLRLATTDREAADYAAAATQMYPQQLYWDAARSQLYIPDAWVVDAPAYVRAIRRYLERNHSDKLTLWETREVRSVADECRRLQSLAEASCAAVTFLVIAAGASSRLLIPSLPLTWCGGHNLVFRSQDLTWPSPEFAAASTLTAGFSSTSAPGSVPLIGHGSYLVPTPDGTRVIGGATKEYGMTATEVLKAQSRSPSEQMARATSALRQPLSALLGRYANLAERYAAGESPLSNTGILRDPLEALYGVRALPPRSALGAVPLLGEIQHEALSMLASTSIPENTRVLYFTGLGSRGLIHHGIIGRLAADAVLRGESVVSLGSVASPTVLSSVRRAAAAAVAAS</sequence>
<gene>
    <name evidence="2" type="ORF">CYME_CMS211C</name>
</gene>
<dbReference type="GeneID" id="16997245"/>
<dbReference type="AlphaFoldDB" id="M1VLY6"/>
<dbReference type="InterPro" id="IPR036188">
    <property type="entry name" value="FAD/NAD-bd_sf"/>
</dbReference>
<dbReference type="OMA" id="CKYWLFG"/>
<dbReference type="OrthoDB" id="5297at2759"/>
<reference evidence="2 3" key="1">
    <citation type="journal article" date="2004" name="Nature">
        <title>Genome sequence of the ultrasmall unicellular red alga Cyanidioschyzon merolae 10D.</title>
        <authorList>
            <person name="Matsuzaki M."/>
            <person name="Misumi O."/>
            <person name="Shin-i T."/>
            <person name="Maruyama S."/>
            <person name="Takahara M."/>
            <person name="Miyagishima S."/>
            <person name="Mori T."/>
            <person name="Nishida K."/>
            <person name="Yagisawa F."/>
            <person name="Nishida K."/>
            <person name="Yoshida Y."/>
            <person name="Nishimura Y."/>
            <person name="Nakao S."/>
            <person name="Kobayashi T."/>
            <person name="Momoyama Y."/>
            <person name="Higashiyama T."/>
            <person name="Minoda A."/>
            <person name="Sano M."/>
            <person name="Nomoto H."/>
            <person name="Oishi K."/>
            <person name="Hayashi H."/>
            <person name="Ohta F."/>
            <person name="Nishizaka S."/>
            <person name="Haga S."/>
            <person name="Miura S."/>
            <person name="Morishita T."/>
            <person name="Kabeya Y."/>
            <person name="Terasawa K."/>
            <person name="Suzuki Y."/>
            <person name="Ishii Y."/>
            <person name="Asakawa S."/>
            <person name="Takano H."/>
            <person name="Ohta N."/>
            <person name="Kuroiwa H."/>
            <person name="Tanaka K."/>
            <person name="Shimizu N."/>
            <person name="Sugano S."/>
            <person name="Sato N."/>
            <person name="Nozaki H."/>
            <person name="Ogasawara N."/>
            <person name="Kohara Y."/>
            <person name="Kuroiwa T."/>
        </authorList>
    </citation>
    <scope>NUCLEOTIDE SEQUENCE [LARGE SCALE GENOMIC DNA]</scope>
    <source>
        <strain evidence="2 3">10D</strain>
    </source>
</reference>
<dbReference type="InterPro" id="IPR006076">
    <property type="entry name" value="FAD-dep_OxRdtase"/>
</dbReference>
<dbReference type="Pfam" id="PF01266">
    <property type="entry name" value="DAO"/>
    <property type="match status" value="1"/>
</dbReference>
<dbReference type="PANTHER" id="PTHR13847:SF261">
    <property type="entry name" value="FAD-DEPENDENT OXIDOREDUCTASE FAMILY PROTEIN"/>
    <property type="match status" value="1"/>
</dbReference>
<dbReference type="PANTHER" id="PTHR13847">
    <property type="entry name" value="SARCOSINE DEHYDROGENASE-RELATED"/>
    <property type="match status" value="1"/>
</dbReference>
<protein>
    <submittedName>
        <fullName evidence="2">Similar to D-aminoacid oxidoreductase, DadA</fullName>
    </submittedName>
</protein>
<dbReference type="RefSeq" id="XP_005538859.1">
    <property type="nucleotide sequence ID" value="XM_005538802.1"/>
</dbReference>
<accession>M1VLY6</accession>
<dbReference type="Gene3D" id="3.50.50.60">
    <property type="entry name" value="FAD/NAD(P)-binding domain"/>
    <property type="match status" value="1"/>
</dbReference>
<name>M1VLY6_CYAM1</name>
<dbReference type="SUPFAM" id="SSF51905">
    <property type="entry name" value="FAD/NAD(P)-binding domain"/>
    <property type="match status" value="1"/>
</dbReference>
<dbReference type="Gene3D" id="3.30.9.10">
    <property type="entry name" value="D-Amino Acid Oxidase, subunit A, domain 2"/>
    <property type="match status" value="1"/>
</dbReference>
<dbReference type="eggNOG" id="ENOG502QQBA">
    <property type="taxonomic scope" value="Eukaryota"/>
</dbReference>
<dbReference type="KEGG" id="cme:CYME_CMS211C"/>
<evidence type="ECO:0000313" key="3">
    <source>
        <dbReference type="Proteomes" id="UP000007014"/>
    </source>
</evidence>
<organism evidence="2 3">
    <name type="scientific">Cyanidioschyzon merolae (strain NIES-3377 / 10D)</name>
    <name type="common">Unicellular red alga</name>
    <dbReference type="NCBI Taxonomy" id="280699"/>
    <lineage>
        <taxon>Eukaryota</taxon>
        <taxon>Rhodophyta</taxon>
        <taxon>Bangiophyceae</taxon>
        <taxon>Cyanidiales</taxon>
        <taxon>Cyanidiaceae</taxon>
        <taxon>Cyanidioschyzon</taxon>
    </lineage>
</organism>
<dbReference type="Gramene" id="CMS211CT">
    <property type="protein sequence ID" value="CMS211CT"/>
    <property type="gene ID" value="CMS211C"/>
</dbReference>
<feature type="domain" description="FAD dependent oxidoreductase" evidence="1">
    <location>
        <begin position="64"/>
        <end position="458"/>
    </location>
</feature>
<dbReference type="Proteomes" id="UP000007014">
    <property type="component" value="Chromosome 19"/>
</dbReference>